<evidence type="ECO:0000313" key="2">
    <source>
        <dbReference type="Proteomes" id="UP000821845"/>
    </source>
</evidence>
<reference evidence="1" key="1">
    <citation type="submission" date="2020-05" db="EMBL/GenBank/DDBJ databases">
        <title>Large-scale comparative analyses of tick genomes elucidate their genetic diversity and vector capacities.</title>
        <authorList>
            <person name="Jia N."/>
            <person name="Wang J."/>
            <person name="Shi W."/>
            <person name="Du L."/>
            <person name="Sun Y."/>
            <person name="Zhan W."/>
            <person name="Jiang J."/>
            <person name="Wang Q."/>
            <person name="Zhang B."/>
            <person name="Ji P."/>
            <person name="Sakyi L.B."/>
            <person name="Cui X."/>
            <person name="Yuan T."/>
            <person name="Jiang B."/>
            <person name="Yang W."/>
            <person name="Lam T.T.-Y."/>
            <person name="Chang Q."/>
            <person name="Ding S."/>
            <person name="Wang X."/>
            <person name="Zhu J."/>
            <person name="Ruan X."/>
            <person name="Zhao L."/>
            <person name="Wei J."/>
            <person name="Que T."/>
            <person name="Du C."/>
            <person name="Cheng J."/>
            <person name="Dai P."/>
            <person name="Han X."/>
            <person name="Huang E."/>
            <person name="Gao Y."/>
            <person name="Liu J."/>
            <person name="Shao H."/>
            <person name="Ye R."/>
            <person name="Li L."/>
            <person name="Wei W."/>
            <person name="Wang X."/>
            <person name="Wang C."/>
            <person name="Yang T."/>
            <person name="Huo Q."/>
            <person name="Li W."/>
            <person name="Guo W."/>
            <person name="Chen H."/>
            <person name="Zhou L."/>
            <person name="Ni X."/>
            <person name="Tian J."/>
            <person name="Zhou Y."/>
            <person name="Sheng Y."/>
            <person name="Liu T."/>
            <person name="Pan Y."/>
            <person name="Xia L."/>
            <person name="Li J."/>
            <person name="Zhao F."/>
            <person name="Cao W."/>
        </authorList>
    </citation>
    <scope>NUCLEOTIDE SEQUENCE</scope>
    <source>
        <strain evidence="1">Hyas-2018</strain>
    </source>
</reference>
<name>A0ACB7S751_HYAAI</name>
<organism evidence="1 2">
    <name type="scientific">Hyalomma asiaticum</name>
    <name type="common">Tick</name>
    <dbReference type="NCBI Taxonomy" id="266040"/>
    <lineage>
        <taxon>Eukaryota</taxon>
        <taxon>Metazoa</taxon>
        <taxon>Ecdysozoa</taxon>
        <taxon>Arthropoda</taxon>
        <taxon>Chelicerata</taxon>
        <taxon>Arachnida</taxon>
        <taxon>Acari</taxon>
        <taxon>Parasitiformes</taxon>
        <taxon>Ixodida</taxon>
        <taxon>Ixodoidea</taxon>
        <taxon>Ixodidae</taxon>
        <taxon>Hyalomminae</taxon>
        <taxon>Hyalomma</taxon>
    </lineage>
</organism>
<dbReference type="Proteomes" id="UP000821845">
    <property type="component" value="Chromosome 5"/>
</dbReference>
<evidence type="ECO:0000313" key="1">
    <source>
        <dbReference type="EMBL" id="KAH6930578.1"/>
    </source>
</evidence>
<proteinExistence type="predicted"/>
<accession>A0ACB7S751</accession>
<protein>
    <submittedName>
        <fullName evidence="1">Uncharacterized protein</fullName>
    </submittedName>
</protein>
<comment type="caution">
    <text evidence="1">The sequence shown here is derived from an EMBL/GenBank/DDBJ whole genome shotgun (WGS) entry which is preliminary data.</text>
</comment>
<dbReference type="EMBL" id="CM023485">
    <property type="protein sequence ID" value="KAH6930578.1"/>
    <property type="molecule type" value="Genomic_DNA"/>
</dbReference>
<sequence length="927" mass="101683">MAASLSAEEEEEVDRSGAQPPRLLHCACTAGCARPPVGGPGPSPGLRFFSHGEEVLTLYLVRQPTQDGAPSSAVQWVVYWRRKRSSPFAFTSFRAFSLARDQLVYYPVVKMCYSAVATFRGKHQALPFDGLPGAYPLRQRRCPESGSALAQSEESIEEEGGRGAEREGENRNGCWGSSGEVDCKSSSCISTKKPSKALNNTKFCCCLGDFCNVNVTDGYIPTDDDSTEAYLPEQYRAEPGGPTVVLVVVGCLLLLETIGKGRYGCVCKGSLNDCTVAVKIFAQHHHHYYANEKDIYKLFHGDLPFLPRLIGADERTYPDGRREWMLVLTHVSKGCLQDQLRKTTVDWSGLCRMAQSITRALAYLHTEVLQLPCLTAPVNLQRSFTLFPKRCSIFSVCLETGSRMNYIQNGEEQHAETNSLADVGTLRYMAPEVLEGAVNLRDCESSLKQVDVYALGLVLWEIATRCSDLYQGMSVPDYKMPFEAEVGAYPSTDQMQVLVARHKARPLFPDIWKDSNPAVRALKETIEDCWDHDAEARLTAVCVEERLTELPVLWERHKAGLSVAGVSPTINATWPQQPRGPPLCLLGGSGGLPASVAVQRDTERSETTTETLLSPSLSSDGGQPKNSITNNVVHLPSMQLQPHQGRNPCLERNLMMEPAEEVAISGNTLLEQDMVGRSKGLPPYTQLNEMSTTPITTTAEDNSVALALGDLLGGSTRTCHPIPYVQNAVHVSTVIPKQPNLPGNGHKLQATAKKPSERQSHHPFGNIFRKSNTKASNSTSNAESRPQRRVLRGLFGRRSWDNNGQAAVVTVRKDQGTARSELVNGGGWADKLPVNTEVQMMVDRACRVRPVSADAETSPLLRSKDINDNCRAGEEEGRLPRPTTLPLRAYLQPKGATAPQPPSLARTGGEQQAKALTQQQQMCNREA</sequence>
<gene>
    <name evidence="1" type="ORF">HPB50_014744</name>
</gene>
<keyword evidence="2" id="KW-1185">Reference proteome</keyword>